<organism evidence="2 3">
    <name type="scientific">Arenimonas caeni</name>
    <dbReference type="NCBI Taxonomy" id="2058085"/>
    <lineage>
        <taxon>Bacteria</taxon>
        <taxon>Pseudomonadati</taxon>
        <taxon>Pseudomonadota</taxon>
        <taxon>Gammaproteobacteria</taxon>
        <taxon>Lysobacterales</taxon>
        <taxon>Lysobacteraceae</taxon>
        <taxon>Arenimonas</taxon>
    </lineage>
</organism>
<dbReference type="Proteomes" id="UP000241736">
    <property type="component" value="Unassembled WGS sequence"/>
</dbReference>
<dbReference type="OrthoDB" id="6240183at2"/>
<proteinExistence type="predicted"/>
<protein>
    <submittedName>
        <fullName evidence="2">Uncharacterized protein</fullName>
    </submittedName>
</protein>
<name>A0A2P6MCG3_9GAMM</name>
<accession>A0A2P6MCG3</accession>
<evidence type="ECO:0000256" key="1">
    <source>
        <dbReference type="SAM" id="SignalP"/>
    </source>
</evidence>
<gene>
    <name evidence="2" type="ORF">C6N40_00670</name>
</gene>
<feature type="signal peptide" evidence="1">
    <location>
        <begin position="1"/>
        <end position="24"/>
    </location>
</feature>
<evidence type="ECO:0000313" key="2">
    <source>
        <dbReference type="EMBL" id="PRH83690.1"/>
    </source>
</evidence>
<comment type="caution">
    <text evidence="2">The sequence shown here is derived from an EMBL/GenBank/DDBJ whole genome shotgun (WGS) entry which is preliminary data.</text>
</comment>
<dbReference type="AlphaFoldDB" id="A0A2P6MCG3"/>
<keyword evidence="3" id="KW-1185">Reference proteome</keyword>
<feature type="chain" id="PRO_5015181400" evidence="1">
    <location>
        <begin position="25"/>
        <end position="68"/>
    </location>
</feature>
<sequence>MEVVMNVTRKCLLLAVLVLPAACAGTSETRVSAESHYDTDYISAVEYVAYKRGVRVFWVNPPNERIED</sequence>
<reference evidence="2 3" key="1">
    <citation type="submission" date="2018-03" db="EMBL/GenBank/DDBJ databases">
        <title>Arenimonas caeni sp. nov., isolated from activated sludge.</title>
        <authorList>
            <person name="Liu H."/>
        </authorList>
    </citation>
    <scope>NUCLEOTIDE SEQUENCE [LARGE SCALE GENOMIC DNA]</scope>
    <source>
        <strain evidence="3">z29</strain>
    </source>
</reference>
<evidence type="ECO:0000313" key="3">
    <source>
        <dbReference type="Proteomes" id="UP000241736"/>
    </source>
</evidence>
<keyword evidence="1" id="KW-0732">Signal</keyword>
<dbReference type="EMBL" id="PVLF01000001">
    <property type="protein sequence ID" value="PRH83690.1"/>
    <property type="molecule type" value="Genomic_DNA"/>
</dbReference>